<dbReference type="STRING" id="1163730.FFONT_0524"/>
<dbReference type="AlphaFoldDB" id="I0A0K7"/>
<dbReference type="PANTHER" id="PTHR12150:SF13">
    <property type="entry name" value="METHYLTRANSFERASE C9ORF114-RELATED"/>
    <property type="match status" value="1"/>
</dbReference>
<dbReference type="OrthoDB" id="4144at2157"/>
<dbReference type="SUPFAM" id="SSF75217">
    <property type="entry name" value="alpha/beta knot"/>
    <property type="match status" value="1"/>
</dbReference>
<dbReference type="InterPro" id="IPR003750">
    <property type="entry name" value="Put_MeTrfase-C9orf114-like"/>
</dbReference>
<dbReference type="CDD" id="cd18086">
    <property type="entry name" value="HsC9orf114-like"/>
    <property type="match status" value="1"/>
</dbReference>
<reference evidence="1 2" key="2">
    <citation type="journal article" date="2014" name="Extremophiles">
        <title>Analysis of the complete genome of Fervidococcus fontis confirms the distinct phylogenetic position of the order Fervidicoccales and suggests its environmental function.</title>
        <authorList>
            <person name="Lebedinsky A.V."/>
            <person name="Mardanov A.V."/>
            <person name="Kublanov I.V."/>
            <person name="Gumerov V.M."/>
            <person name="Beletsky A.V."/>
            <person name="Perevalova A.A."/>
            <person name="Bidzhieva S.Kh."/>
            <person name="Bonch-Osmolovskaya E.A."/>
            <person name="Skryabin K.G."/>
            <person name="Ravin N.V."/>
        </authorList>
    </citation>
    <scope>NUCLEOTIDE SEQUENCE [LARGE SCALE GENOMIC DNA]</scope>
    <source>
        <strain evidence="2">DSM 19380 / VKM B-2539 / Kam940</strain>
    </source>
</reference>
<gene>
    <name evidence="1" type="ordered locus">FFONT_0524</name>
</gene>
<keyword evidence="2" id="KW-1185">Reference proteome</keyword>
<dbReference type="InterPro" id="IPR029028">
    <property type="entry name" value="Alpha/beta_knot_MTases"/>
</dbReference>
<dbReference type="RefSeq" id="WP_014557663.1">
    <property type="nucleotide sequence ID" value="NC_017461.1"/>
</dbReference>
<organism evidence="1 2">
    <name type="scientific">Fervidicoccus fontis (strain DSM 19380 / JCM 18336 / VKM B-2539 / Kam940)</name>
    <dbReference type="NCBI Taxonomy" id="1163730"/>
    <lineage>
        <taxon>Archaea</taxon>
        <taxon>Thermoproteota</taxon>
        <taxon>Thermoprotei</taxon>
        <taxon>Fervidicoccales</taxon>
        <taxon>Fervidicoccaceae</taxon>
        <taxon>Fervidicoccus</taxon>
    </lineage>
</organism>
<dbReference type="EMBL" id="CP003423">
    <property type="protein sequence ID" value="AFH42514.1"/>
    <property type="molecule type" value="Genomic_DNA"/>
</dbReference>
<reference evidence="2" key="1">
    <citation type="submission" date="2012-03" db="EMBL/GenBank/DDBJ databases">
        <title>Fervidicoccus fontis complete genome analysis confirms its distinct phylogenetic position and predicts its environmental function.</title>
        <authorList>
            <person name="Lebedinsky A.V."/>
            <person name="Mardanov A.V."/>
            <person name="Gumerov V.M."/>
            <person name="Beletsky A.V."/>
            <person name="Kublanov I.V."/>
            <person name="Perevalova A.A."/>
            <person name="Bonch-Osmolovskaya E.A."/>
            <person name="Ravin N.V."/>
            <person name="Skryabin K.G."/>
        </authorList>
    </citation>
    <scope>NUCLEOTIDE SEQUENCE [LARGE SCALE GENOMIC DNA]</scope>
    <source>
        <strain evidence="2">DSM 19380 / VKM B-2539 / Kam940</strain>
    </source>
</reference>
<evidence type="ECO:0000313" key="2">
    <source>
        <dbReference type="Proteomes" id="UP000007391"/>
    </source>
</evidence>
<sequence length="278" mass="31699">MKSIEILLPYCSLENEPDQIRITLKANIIARAASIFKVERITLYRSRSDKKSCKDQKEILGLLLRYFVTPPYLKKKIFGKRKELKYVGMAYPLQIPTHSLSKKAKEGDIRVGLVERVKESAIFADIGVGKQVKISNSNYELKRGDLIFVKVKKGDLSELEIIKNPDIYVGYSVRECENPLDYLKEKKKDGLVIGTSKFGDPIWENLKEVEEKLKSSDKVVVVFGEPYRGIFEIFKQLGGNTDDLFHGIYNLVRDQGTKTIRMEEALFIALSLLNVLSS</sequence>
<dbReference type="Gene3D" id="2.40.50.140">
    <property type="entry name" value="Nucleic acid-binding proteins"/>
    <property type="match status" value="1"/>
</dbReference>
<dbReference type="InterPro" id="IPR012340">
    <property type="entry name" value="NA-bd_OB-fold"/>
</dbReference>
<name>I0A0K7_FERFK</name>
<dbReference type="GeneID" id="12449598"/>
<protein>
    <recommendedName>
        <fullName evidence="3">RNA-binding protein</fullName>
    </recommendedName>
</protein>
<evidence type="ECO:0008006" key="3">
    <source>
        <dbReference type="Google" id="ProtNLM"/>
    </source>
</evidence>
<dbReference type="InterPro" id="IPR029026">
    <property type="entry name" value="tRNA_m1G_MTases_N"/>
</dbReference>
<dbReference type="Pfam" id="PF02598">
    <property type="entry name" value="Methyltrn_RNA_3"/>
    <property type="match status" value="1"/>
</dbReference>
<dbReference type="eggNOG" id="arCOG04069">
    <property type="taxonomic scope" value="Archaea"/>
</dbReference>
<evidence type="ECO:0000313" key="1">
    <source>
        <dbReference type="EMBL" id="AFH42514.1"/>
    </source>
</evidence>
<accession>I0A0K7</accession>
<dbReference type="Proteomes" id="UP000007391">
    <property type="component" value="Chromosome"/>
</dbReference>
<dbReference type="Gene3D" id="3.40.1280.10">
    <property type="match status" value="1"/>
</dbReference>
<dbReference type="InParanoid" id="I0A0K7"/>
<dbReference type="HOGENOM" id="CLU_017233_1_0_2"/>
<dbReference type="PANTHER" id="PTHR12150">
    <property type="entry name" value="CLASS IV SAM-BINDING METHYLTRANSFERASE-RELATED"/>
    <property type="match status" value="1"/>
</dbReference>
<proteinExistence type="predicted"/>
<dbReference type="KEGG" id="ffo:FFONT_0524"/>